<organism evidence="1">
    <name type="scientific">uncultured Caudovirales phage</name>
    <dbReference type="NCBI Taxonomy" id="2100421"/>
    <lineage>
        <taxon>Viruses</taxon>
        <taxon>Duplodnaviria</taxon>
        <taxon>Heunggongvirae</taxon>
        <taxon>Uroviricota</taxon>
        <taxon>Caudoviricetes</taxon>
        <taxon>Peduoviridae</taxon>
        <taxon>Maltschvirus</taxon>
        <taxon>Maltschvirus maltsch</taxon>
    </lineage>
</organism>
<proteinExistence type="predicted"/>
<gene>
    <name evidence="1" type="ORF">UFOVP386_9</name>
</gene>
<sequence length="330" mass="38083">MKIFLLHLFERFSRGGISSFNDHLYIQLLELGYHPILVKLKITQQFQDKESFPILYLSHEEIVEICHDSMALITFCSYAENHSLVKRLILMGIPIVIHDPVEYYPELLSLASTHSGIITIRKKNQQNLAEMGHKSTFIHHPYNPVKSNNKSRNGSVSCSRLSYCKGIELLIQANELNSGIDMYGEMNKDYFLEYLSKEISWRRFYKGEIENNLEFKINLFSRYNYFLDMSVITMDGGGSQYSFLEAWNSGCILIINESWLLNDDEMIPGVNCLIAKDGIQIAEIIKSGKGYDTSIHESYLEKHNAQNSGMKFLEFILLQNQKRKGSHPNK</sequence>
<dbReference type="EMBL" id="LR798330">
    <property type="protein sequence ID" value="CAB5223890.1"/>
    <property type="molecule type" value="Genomic_DNA"/>
</dbReference>
<protein>
    <submittedName>
        <fullName evidence="1">Uncharacterized protein</fullName>
    </submittedName>
</protein>
<name>A0A6J7X6B1_9CAUD</name>
<accession>A0A6J7X6B1</accession>
<reference evidence="1" key="1">
    <citation type="submission" date="2020-05" db="EMBL/GenBank/DDBJ databases">
        <authorList>
            <person name="Chiriac C."/>
            <person name="Salcher M."/>
            <person name="Ghai R."/>
            <person name="Kavagutti S V."/>
        </authorList>
    </citation>
    <scope>NUCLEOTIDE SEQUENCE</scope>
</reference>
<dbReference type="SUPFAM" id="SSF53756">
    <property type="entry name" value="UDP-Glycosyltransferase/glycogen phosphorylase"/>
    <property type="match status" value="1"/>
</dbReference>
<evidence type="ECO:0000313" key="1">
    <source>
        <dbReference type="EMBL" id="CAB5223890.1"/>
    </source>
</evidence>